<comment type="caution">
    <text evidence="3">The sequence shown here is derived from an EMBL/GenBank/DDBJ whole genome shotgun (WGS) entry which is preliminary data.</text>
</comment>
<evidence type="ECO:0000256" key="1">
    <source>
        <dbReference type="ARBA" id="ARBA00022612"/>
    </source>
</evidence>
<keyword evidence="4" id="KW-1185">Reference proteome</keyword>
<dbReference type="Gene3D" id="3.30.420.240">
    <property type="match status" value="1"/>
</dbReference>
<protein>
    <submittedName>
        <fullName evidence="3">Terminase-like family protein</fullName>
    </submittedName>
</protein>
<evidence type="ECO:0000313" key="3">
    <source>
        <dbReference type="EMBL" id="ODN72422.1"/>
    </source>
</evidence>
<evidence type="ECO:0000259" key="2">
    <source>
        <dbReference type="Pfam" id="PF17289"/>
    </source>
</evidence>
<sequence>MRIAGRPELCRVVVAVDPPATSTARSDACGIIAAGLDADGTAFVLADASIRGVRPEVWAGRAIDLYRAEAADALVVEVNQGGDMVSAVIRQVDPEIPVRPVRATRGKWVRAEPVAALYAQGRVRHAGIFPDLEDEMADFGPGGLSGGRSPDRLDALVWALTALMLGGEGPRVRKLG</sequence>
<dbReference type="PATRIC" id="fig|1439726.3.peg.178"/>
<keyword evidence="1" id="KW-1188">Viral release from host cell</keyword>
<dbReference type="InterPro" id="IPR035421">
    <property type="entry name" value="Terminase_6C"/>
</dbReference>
<dbReference type="Proteomes" id="UP000094622">
    <property type="component" value="Unassembled WGS sequence"/>
</dbReference>
<name>A0A1E3H7Y0_9HYPH</name>
<organism evidence="3 4">
    <name type="scientific">Methylobrevis pamukkalensis</name>
    <dbReference type="NCBI Taxonomy" id="1439726"/>
    <lineage>
        <taxon>Bacteria</taxon>
        <taxon>Pseudomonadati</taxon>
        <taxon>Pseudomonadota</taxon>
        <taxon>Alphaproteobacteria</taxon>
        <taxon>Hyphomicrobiales</taxon>
        <taxon>Pleomorphomonadaceae</taxon>
        <taxon>Methylobrevis</taxon>
    </lineage>
</organism>
<dbReference type="EMBL" id="MCRJ01000002">
    <property type="protein sequence ID" value="ODN72422.1"/>
    <property type="molecule type" value="Genomic_DNA"/>
</dbReference>
<dbReference type="Pfam" id="PF17289">
    <property type="entry name" value="Terminase_6C"/>
    <property type="match status" value="1"/>
</dbReference>
<accession>A0A1E3H7Y0</accession>
<proteinExistence type="predicted"/>
<feature type="domain" description="Terminase large subunit gp17-like C-terminal" evidence="2">
    <location>
        <begin position="15"/>
        <end position="162"/>
    </location>
</feature>
<dbReference type="AlphaFoldDB" id="A0A1E3H7Y0"/>
<evidence type="ECO:0000313" key="4">
    <source>
        <dbReference type="Proteomes" id="UP000094622"/>
    </source>
</evidence>
<reference evidence="3 4" key="1">
    <citation type="submission" date="2016-07" db="EMBL/GenBank/DDBJ databases">
        <title>Draft Genome Sequence of Methylobrevis pamukkalensis PK2.</title>
        <authorList>
            <person name="Vasilenko O.V."/>
            <person name="Doronina N.V."/>
            <person name="Shmareva M.N."/>
            <person name="Tarlachkov S.V."/>
            <person name="Mustakhimov I."/>
            <person name="Trotsenko Y.A."/>
        </authorList>
    </citation>
    <scope>NUCLEOTIDE SEQUENCE [LARGE SCALE GENOMIC DNA]</scope>
    <source>
        <strain evidence="3 4">PK2</strain>
    </source>
</reference>
<gene>
    <name evidence="3" type="ORF">A6302_00168</name>
</gene>